<dbReference type="RefSeq" id="WP_008068031.1">
    <property type="nucleotide sequence ID" value="NZ_AQWK01000012.1"/>
</dbReference>
<dbReference type="InterPro" id="IPR016160">
    <property type="entry name" value="Ald_DH_CS_CYS"/>
</dbReference>
<dbReference type="GO" id="GO:0005829">
    <property type="term" value="C:cytosol"/>
    <property type="evidence" value="ECO:0007669"/>
    <property type="project" value="TreeGrafter"/>
</dbReference>
<reference evidence="6 7" key="1">
    <citation type="journal article" date="2012" name="J. Bacteriol.">
        <title>Draft Genome Sequence of Novosphingobium nitrogenifigens Y88T.</title>
        <authorList>
            <person name="Strabala T.J."/>
            <person name="Macdonald L."/>
            <person name="Liu V."/>
            <person name="Smit A.M."/>
        </authorList>
    </citation>
    <scope>NUCLEOTIDE SEQUENCE [LARGE SCALE GENOMIC DNA]</scope>
    <source>
        <strain evidence="6 7">DSM 19370</strain>
    </source>
</reference>
<dbReference type="PROSITE" id="PS00687">
    <property type="entry name" value="ALDEHYDE_DEHYDR_GLU"/>
    <property type="match status" value="1"/>
</dbReference>
<dbReference type="InterPro" id="IPR016163">
    <property type="entry name" value="Ald_DH_C"/>
</dbReference>
<dbReference type="Gene3D" id="3.40.605.10">
    <property type="entry name" value="Aldehyde Dehydrogenase, Chain A, domain 1"/>
    <property type="match status" value="1"/>
</dbReference>
<feature type="active site" evidence="3">
    <location>
        <position position="264"/>
    </location>
</feature>
<dbReference type="Proteomes" id="UP000004728">
    <property type="component" value="Unassembled WGS sequence"/>
</dbReference>
<dbReference type="STRING" id="983920.Y88_1664"/>
<comment type="caution">
    <text evidence="6">The sequence shown here is derived from an EMBL/GenBank/DDBJ whole genome shotgun (WGS) entry which is preliminary data.</text>
</comment>
<dbReference type="Pfam" id="PF00171">
    <property type="entry name" value="Aldedh"/>
    <property type="match status" value="1"/>
</dbReference>
<dbReference type="GO" id="GO:0004777">
    <property type="term" value="F:succinate-semialdehyde dehydrogenase (NAD+) activity"/>
    <property type="evidence" value="ECO:0007669"/>
    <property type="project" value="TreeGrafter"/>
</dbReference>
<dbReference type="EMBL" id="AEWJ01000008">
    <property type="protein sequence ID" value="EGD60777.1"/>
    <property type="molecule type" value="Genomic_DNA"/>
</dbReference>
<dbReference type="AlphaFoldDB" id="F1Z3P5"/>
<evidence type="ECO:0000313" key="6">
    <source>
        <dbReference type="EMBL" id="EGD60777.1"/>
    </source>
</evidence>
<dbReference type="Gene3D" id="3.40.309.10">
    <property type="entry name" value="Aldehyde Dehydrogenase, Chain A, domain 2"/>
    <property type="match status" value="1"/>
</dbReference>
<dbReference type="SUPFAM" id="SSF53720">
    <property type="entry name" value="ALDH-like"/>
    <property type="match status" value="1"/>
</dbReference>
<dbReference type="OrthoDB" id="9802947at2"/>
<dbReference type="GO" id="GO:0009450">
    <property type="term" value="P:gamma-aminobutyric acid catabolic process"/>
    <property type="evidence" value="ECO:0007669"/>
    <property type="project" value="InterPro"/>
</dbReference>
<accession>F1Z3P5</accession>
<dbReference type="InParanoid" id="F1Z3P5"/>
<dbReference type="FunCoup" id="F1Z3P5">
    <property type="interactions" value="414"/>
</dbReference>
<dbReference type="InterPro" id="IPR050740">
    <property type="entry name" value="Aldehyde_DH_Superfamily"/>
</dbReference>
<dbReference type="PANTHER" id="PTHR43353">
    <property type="entry name" value="SUCCINATE-SEMIALDEHYDE DEHYDROGENASE, MITOCHONDRIAL"/>
    <property type="match status" value="1"/>
</dbReference>
<evidence type="ECO:0000256" key="3">
    <source>
        <dbReference type="PROSITE-ProRule" id="PRU10007"/>
    </source>
</evidence>
<dbReference type="FunFam" id="3.40.605.10:FF:000005">
    <property type="entry name" value="Succinate-semialdehyde dehydrogenase I"/>
    <property type="match status" value="1"/>
</dbReference>
<sequence length="491" mass="51714">MSAVDTAVRSKPVLARPDLWREAAFIAGEWRTSLKTIAVDNPATGEVIGHVPDFGFAEADEAVAAAAGAFAAWRAKTGKERGAILRRWAELMYAHADDLALIMTAEQGKPLAEAKGEVAYAASFLDWFAEEARRIRGEVLTPHMADRRLVVTRQPVGVVGAITPWNFPLAMITRKAGPALAVGCTFVVKPSELTPYSALALAVLAEEAGVPAGVLSIVTGEAKAIGAVLTGDPRVAKFTFTGSTGVGKLLAAQCAGTVKRVSLELGGNAPFIVFEDADVDAAIEGALASKFRNTGQTCVCANRLYVHDAVYDEFAKKLAARVSTYRVGHGLTGPTEQGPLIDARAVAKVASHVADAVAGGARVLTGGEPNAAGERFYSPTVLVDVRPDALLVREETFGPLAGLIRFTSEDEVVAMANDTRAGLASYVYTASTPRQWRLMEALEYGMVGFNTGIISTEVAPFGGVKESGLGREGSHLGVDDYLEIKLACIAI</sequence>
<dbReference type="NCBIfam" id="TIGR01780">
    <property type="entry name" value="SSADH"/>
    <property type="match status" value="1"/>
</dbReference>
<feature type="domain" description="Aldehyde dehydrogenase" evidence="5">
    <location>
        <begin position="33"/>
        <end position="485"/>
    </location>
</feature>
<keyword evidence="7" id="KW-1185">Reference proteome</keyword>
<comment type="similarity">
    <text evidence="1 4">Belongs to the aldehyde dehydrogenase family.</text>
</comment>
<evidence type="ECO:0000256" key="2">
    <source>
        <dbReference type="ARBA" id="ARBA00023002"/>
    </source>
</evidence>
<dbReference type="InterPro" id="IPR010102">
    <property type="entry name" value="Succ_semiAld_DH"/>
</dbReference>
<protein>
    <submittedName>
        <fullName evidence="6">Succinic semialdehyde dehydrogenase</fullName>
    </submittedName>
</protein>
<dbReference type="InterPro" id="IPR029510">
    <property type="entry name" value="Ald_DH_CS_GLU"/>
</dbReference>
<evidence type="ECO:0000313" key="7">
    <source>
        <dbReference type="Proteomes" id="UP000004728"/>
    </source>
</evidence>
<dbReference type="InterPro" id="IPR016162">
    <property type="entry name" value="Ald_DH_N"/>
</dbReference>
<dbReference type="PROSITE" id="PS00070">
    <property type="entry name" value="ALDEHYDE_DEHYDR_CYS"/>
    <property type="match status" value="1"/>
</dbReference>
<dbReference type="FunFam" id="3.40.309.10:FF:000004">
    <property type="entry name" value="Succinate-semialdehyde dehydrogenase I"/>
    <property type="match status" value="1"/>
</dbReference>
<evidence type="ECO:0000256" key="4">
    <source>
        <dbReference type="RuleBase" id="RU003345"/>
    </source>
</evidence>
<dbReference type="HOGENOM" id="CLU_005391_5_1_5"/>
<organism evidence="6 7">
    <name type="scientific">Novosphingobium nitrogenifigens DSM 19370</name>
    <dbReference type="NCBI Taxonomy" id="983920"/>
    <lineage>
        <taxon>Bacteria</taxon>
        <taxon>Pseudomonadati</taxon>
        <taxon>Pseudomonadota</taxon>
        <taxon>Alphaproteobacteria</taxon>
        <taxon>Sphingomonadales</taxon>
        <taxon>Sphingomonadaceae</taxon>
        <taxon>Novosphingobium</taxon>
    </lineage>
</organism>
<evidence type="ECO:0000259" key="5">
    <source>
        <dbReference type="Pfam" id="PF00171"/>
    </source>
</evidence>
<dbReference type="eggNOG" id="COG1012">
    <property type="taxonomic scope" value="Bacteria"/>
</dbReference>
<dbReference type="InterPro" id="IPR016161">
    <property type="entry name" value="Ald_DH/histidinol_DH"/>
</dbReference>
<dbReference type="CDD" id="cd07103">
    <property type="entry name" value="ALDH_F5_SSADH_GabD"/>
    <property type="match status" value="1"/>
</dbReference>
<gene>
    <name evidence="6" type="ORF">Y88_1664</name>
</gene>
<name>F1Z3P5_9SPHN</name>
<keyword evidence="2 4" id="KW-0560">Oxidoreductase</keyword>
<dbReference type="PANTHER" id="PTHR43353:SF5">
    <property type="entry name" value="SUCCINATE-SEMIALDEHYDE DEHYDROGENASE, MITOCHONDRIAL"/>
    <property type="match status" value="1"/>
</dbReference>
<dbReference type="InterPro" id="IPR015590">
    <property type="entry name" value="Aldehyde_DH_dom"/>
</dbReference>
<evidence type="ECO:0000256" key="1">
    <source>
        <dbReference type="ARBA" id="ARBA00009986"/>
    </source>
</evidence>
<proteinExistence type="inferred from homology"/>